<dbReference type="PROSITE" id="PS50045">
    <property type="entry name" value="SIGMA54_INTERACT_4"/>
    <property type="match status" value="1"/>
</dbReference>
<evidence type="ECO:0000259" key="6">
    <source>
        <dbReference type="PROSITE" id="PS50045"/>
    </source>
</evidence>
<evidence type="ECO:0000313" key="8">
    <source>
        <dbReference type="EMBL" id="WFD09325.1"/>
    </source>
</evidence>
<dbReference type="Pfam" id="PF00158">
    <property type="entry name" value="Sigma54_activat"/>
    <property type="match status" value="1"/>
</dbReference>
<evidence type="ECO:0000256" key="2">
    <source>
        <dbReference type="ARBA" id="ARBA00022840"/>
    </source>
</evidence>
<dbReference type="Gene3D" id="3.40.50.300">
    <property type="entry name" value="P-loop containing nucleotide triphosphate hydrolases"/>
    <property type="match status" value="1"/>
</dbReference>
<keyword evidence="3" id="KW-0805">Transcription regulation</keyword>
<dbReference type="PRINTS" id="PR01590">
    <property type="entry name" value="HTHFIS"/>
</dbReference>
<dbReference type="InterPro" id="IPR002078">
    <property type="entry name" value="Sigma_54_int"/>
</dbReference>
<dbReference type="PROSITE" id="PS50112">
    <property type="entry name" value="PAS"/>
    <property type="match status" value="1"/>
</dbReference>
<dbReference type="InterPro" id="IPR025943">
    <property type="entry name" value="Sigma_54_int_dom_ATP-bd_2"/>
</dbReference>
<organism evidence="8 9">
    <name type="scientific">Tepidibacter hydrothermalis</name>
    <dbReference type="NCBI Taxonomy" id="3036126"/>
    <lineage>
        <taxon>Bacteria</taxon>
        <taxon>Bacillati</taxon>
        <taxon>Bacillota</taxon>
        <taxon>Clostridia</taxon>
        <taxon>Peptostreptococcales</taxon>
        <taxon>Peptostreptococcaceae</taxon>
        <taxon>Tepidibacter</taxon>
    </lineage>
</organism>
<dbReference type="PANTHER" id="PTHR32071">
    <property type="entry name" value="TRANSCRIPTIONAL REGULATORY PROTEIN"/>
    <property type="match status" value="1"/>
</dbReference>
<dbReference type="InterPro" id="IPR035965">
    <property type="entry name" value="PAS-like_dom_sf"/>
</dbReference>
<gene>
    <name evidence="8" type="ORF">P4S50_13125</name>
</gene>
<feature type="domain" description="Sigma-54 factor interaction" evidence="6">
    <location>
        <begin position="354"/>
        <end position="584"/>
    </location>
</feature>
<name>A0ABY8EBR0_9FIRM</name>
<keyword evidence="1" id="KW-0547">Nucleotide-binding</keyword>
<evidence type="ECO:0000256" key="5">
    <source>
        <dbReference type="ARBA" id="ARBA00023163"/>
    </source>
</evidence>
<feature type="domain" description="PAS" evidence="7">
    <location>
        <begin position="221"/>
        <end position="291"/>
    </location>
</feature>
<dbReference type="Pfam" id="PF13426">
    <property type="entry name" value="PAS_9"/>
    <property type="match status" value="1"/>
</dbReference>
<evidence type="ECO:0000313" key="9">
    <source>
        <dbReference type="Proteomes" id="UP001222800"/>
    </source>
</evidence>
<dbReference type="PANTHER" id="PTHR32071:SF57">
    <property type="entry name" value="C4-DICARBOXYLATE TRANSPORT TRANSCRIPTIONAL REGULATORY PROTEIN DCTD"/>
    <property type="match status" value="1"/>
</dbReference>
<dbReference type="Gene3D" id="3.30.450.40">
    <property type="match status" value="1"/>
</dbReference>
<dbReference type="SUPFAM" id="SSF46689">
    <property type="entry name" value="Homeodomain-like"/>
    <property type="match status" value="1"/>
</dbReference>
<dbReference type="PROSITE" id="PS00675">
    <property type="entry name" value="SIGMA54_INTERACT_1"/>
    <property type="match status" value="1"/>
</dbReference>
<dbReference type="InterPro" id="IPR009057">
    <property type="entry name" value="Homeodomain-like_sf"/>
</dbReference>
<dbReference type="SUPFAM" id="SSF52540">
    <property type="entry name" value="P-loop containing nucleoside triphosphate hydrolases"/>
    <property type="match status" value="1"/>
</dbReference>
<reference evidence="8 9" key="1">
    <citation type="submission" date="2023-03" db="EMBL/GenBank/DDBJ databases">
        <title>Complete genome sequence of Tepidibacter sp. SWIR-1, isolated from a deep-sea hydrothermal vent.</title>
        <authorList>
            <person name="Li X."/>
        </authorList>
    </citation>
    <scope>NUCLEOTIDE SEQUENCE [LARGE SCALE GENOMIC DNA]</scope>
    <source>
        <strain evidence="8 9">SWIR-1</strain>
    </source>
</reference>
<keyword evidence="2" id="KW-0067">ATP-binding</keyword>
<keyword evidence="5" id="KW-0804">Transcription</keyword>
<dbReference type="Gene3D" id="1.10.8.60">
    <property type="match status" value="1"/>
</dbReference>
<keyword evidence="4" id="KW-0238">DNA-binding</keyword>
<dbReference type="InterPro" id="IPR003018">
    <property type="entry name" value="GAF"/>
</dbReference>
<dbReference type="Gene3D" id="3.30.450.20">
    <property type="entry name" value="PAS domain"/>
    <property type="match status" value="1"/>
</dbReference>
<proteinExistence type="predicted"/>
<keyword evidence="9" id="KW-1185">Reference proteome</keyword>
<dbReference type="InterPro" id="IPR003593">
    <property type="entry name" value="AAA+_ATPase"/>
</dbReference>
<dbReference type="RefSeq" id="WP_277731250.1">
    <property type="nucleotide sequence ID" value="NZ_CP120733.1"/>
</dbReference>
<dbReference type="Pfam" id="PF01590">
    <property type="entry name" value="GAF"/>
    <property type="match status" value="1"/>
</dbReference>
<accession>A0ABY8EBR0</accession>
<dbReference type="EMBL" id="CP120733">
    <property type="protein sequence ID" value="WFD09325.1"/>
    <property type="molecule type" value="Genomic_DNA"/>
</dbReference>
<dbReference type="InterPro" id="IPR029016">
    <property type="entry name" value="GAF-like_dom_sf"/>
</dbReference>
<dbReference type="Gene3D" id="1.10.10.60">
    <property type="entry name" value="Homeodomain-like"/>
    <property type="match status" value="1"/>
</dbReference>
<sequence>MPTEILLGKNEDSIKAWKKFIKTGDLDYDLIRPIIAKSWLRSKTYKIDPFVNNEVLKLNKRELKRRKEESKRLVEIAKPFMNSLYKIVEDNGLVIRLADGDGYILEFMGNSDLIDTYKDLNIEMGSNISEKNMGTNALSLAIINKEPIQVLGGEHYCKLYHNWSSSACPIKNQYGDVVGVLSVTGPYEKVHPHTLGMVVASGEAIENQLKVNDMNKKLSMTNKHLFAIMESISEGLLGIDNKGIVKDINLFARKLLSLDEKDIIGKNISELISEKNNKIVLSVINKGKKYEETEMYFKNKRGQRIYCIVSLTPIKDCDTDEVEGVVVTFRRAKTIHNLVNKIIGAEAIFTFEDIIGKSEIMQDAKKISKKAAKANTTILLQGESGTGKELFAQAIHNESPRKNKPFVFLNCGAIPRELVASELFGYVDGAFTGAKRGGHPGKFELADEGTIFLDEIGDMPLDTQVNLLRVLETKSIVRVGGHSVIPTDVRVIAATHKNLKEEVEKGNFREDLYYRLNVMPITTPSLRHRKEDIDLLVEYFLKKFSKKMNKTIGFINESFYKYVKSYDWPGNVRELQNVMQLVINMVEEGETIEYKHLPSYIKPSNLCKKIGITEELLTLAEIEKIAIIKTLEDVNGNIALASKTLGIGRSTLYRKLEKYNIDYMI</sequence>
<dbReference type="SUPFAM" id="SSF55785">
    <property type="entry name" value="PYP-like sensor domain (PAS domain)"/>
    <property type="match status" value="1"/>
</dbReference>
<dbReference type="Proteomes" id="UP001222800">
    <property type="component" value="Chromosome"/>
</dbReference>
<dbReference type="InterPro" id="IPR027417">
    <property type="entry name" value="P-loop_NTPase"/>
</dbReference>
<dbReference type="NCBIfam" id="TIGR00229">
    <property type="entry name" value="sensory_box"/>
    <property type="match status" value="1"/>
</dbReference>
<dbReference type="InterPro" id="IPR000014">
    <property type="entry name" value="PAS"/>
</dbReference>
<dbReference type="PROSITE" id="PS00676">
    <property type="entry name" value="SIGMA54_INTERACT_2"/>
    <property type="match status" value="1"/>
</dbReference>
<dbReference type="InterPro" id="IPR025944">
    <property type="entry name" value="Sigma_54_int_dom_CS"/>
</dbReference>
<evidence type="ECO:0000256" key="4">
    <source>
        <dbReference type="ARBA" id="ARBA00023125"/>
    </source>
</evidence>
<protein>
    <submittedName>
        <fullName evidence="8">Sigma 54-interacting transcriptional regulator</fullName>
    </submittedName>
</protein>
<dbReference type="SMART" id="SM00382">
    <property type="entry name" value="AAA"/>
    <property type="match status" value="1"/>
</dbReference>
<dbReference type="InterPro" id="IPR002197">
    <property type="entry name" value="HTH_Fis"/>
</dbReference>
<dbReference type="SMART" id="SM00091">
    <property type="entry name" value="PAS"/>
    <property type="match status" value="1"/>
</dbReference>
<evidence type="ECO:0000256" key="3">
    <source>
        <dbReference type="ARBA" id="ARBA00023015"/>
    </source>
</evidence>
<dbReference type="CDD" id="cd00009">
    <property type="entry name" value="AAA"/>
    <property type="match status" value="1"/>
</dbReference>
<evidence type="ECO:0000259" key="7">
    <source>
        <dbReference type="PROSITE" id="PS50112"/>
    </source>
</evidence>
<dbReference type="CDD" id="cd00130">
    <property type="entry name" value="PAS"/>
    <property type="match status" value="1"/>
</dbReference>
<evidence type="ECO:0000256" key="1">
    <source>
        <dbReference type="ARBA" id="ARBA00022741"/>
    </source>
</evidence>
<dbReference type="InterPro" id="IPR025662">
    <property type="entry name" value="Sigma_54_int_dom_ATP-bd_1"/>
</dbReference>
<dbReference type="Pfam" id="PF02954">
    <property type="entry name" value="HTH_8"/>
    <property type="match status" value="1"/>
</dbReference>
<dbReference type="Pfam" id="PF25601">
    <property type="entry name" value="AAA_lid_14"/>
    <property type="match status" value="1"/>
</dbReference>
<dbReference type="PROSITE" id="PS00688">
    <property type="entry name" value="SIGMA54_INTERACT_3"/>
    <property type="match status" value="1"/>
</dbReference>
<dbReference type="InterPro" id="IPR058031">
    <property type="entry name" value="AAA_lid_NorR"/>
</dbReference>